<dbReference type="PANTHER" id="PTHR35007">
    <property type="entry name" value="INTEGRAL MEMBRANE PROTEIN-RELATED"/>
    <property type="match status" value="1"/>
</dbReference>
<dbReference type="RefSeq" id="WP_055945274.1">
    <property type="nucleotide sequence ID" value="NZ_JAQDCV010000007.1"/>
</dbReference>
<dbReference type="EMBL" id="LLKB01000005">
    <property type="protein sequence ID" value="KQC85412.1"/>
    <property type="molecule type" value="Genomic_DNA"/>
</dbReference>
<keyword evidence="2" id="KW-1003">Cell membrane</keyword>
<gene>
    <name evidence="8" type="ORF">APZ18_12065</name>
</gene>
<evidence type="ECO:0000256" key="3">
    <source>
        <dbReference type="ARBA" id="ARBA00022692"/>
    </source>
</evidence>
<evidence type="ECO:0000256" key="6">
    <source>
        <dbReference type="SAM" id="Phobius"/>
    </source>
</evidence>
<keyword evidence="3 6" id="KW-0812">Transmembrane</keyword>
<comment type="subcellular location">
    <subcellularLocation>
        <location evidence="1">Cell membrane</location>
        <topology evidence="1">Multi-pass membrane protein</topology>
    </subcellularLocation>
</comment>
<keyword evidence="9" id="KW-1185">Reference proteome</keyword>
<accession>A0AAW3JRC5</accession>
<comment type="caution">
    <text evidence="8">The sequence shown here is derived from an EMBL/GenBank/DDBJ whole genome shotgun (WGS) entry which is preliminary data.</text>
</comment>
<dbReference type="Proteomes" id="UP000050833">
    <property type="component" value="Unassembled WGS sequence"/>
</dbReference>
<proteinExistence type="predicted"/>
<organism evidence="8 9">
    <name type="scientific">Butyribacter intestini</name>
    <dbReference type="NCBI Taxonomy" id="1703332"/>
    <lineage>
        <taxon>Bacteria</taxon>
        <taxon>Bacillati</taxon>
        <taxon>Bacillota</taxon>
        <taxon>Clostridia</taxon>
        <taxon>Lachnospirales</taxon>
        <taxon>Lachnospiraceae</taxon>
        <taxon>Butyribacter</taxon>
    </lineage>
</organism>
<keyword evidence="4 6" id="KW-1133">Transmembrane helix</keyword>
<feature type="transmembrane region" description="Helical" evidence="6">
    <location>
        <begin position="235"/>
        <end position="254"/>
    </location>
</feature>
<reference evidence="8 9" key="1">
    <citation type="submission" date="2015-10" db="EMBL/GenBank/DDBJ databases">
        <title>Butyribacter intestini gen. nov., sp. nov., a butyric acid-producing bacterium of the family Lachnospiraceae isolated from the human faeces.</title>
        <authorList>
            <person name="Zou Y."/>
            <person name="Xue W."/>
            <person name="Luo G."/>
            <person name="Lv M."/>
        </authorList>
    </citation>
    <scope>NUCLEOTIDE SEQUENCE [LARGE SCALE GENOMIC DNA]</scope>
    <source>
        <strain evidence="8 9">TF01-11</strain>
    </source>
</reference>
<evidence type="ECO:0000256" key="5">
    <source>
        <dbReference type="ARBA" id="ARBA00023136"/>
    </source>
</evidence>
<evidence type="ECO:0000256" key="2">
    <source>
        <dbReference type="ARBA" id="ARBA00022475"/>
    </source>
</evidence>
<dbReference type="InterPro" id="IPR018076">
    <property type="entry name" value="T2SS_GspF_dom"/>
</dbReference>
<feature type="transmembrane region" description="Helical" evidence="6">
    <location>
        <begin position="209"/>
        <end position="229"/>
    </location>
</feature>
<dbReference type="PANTHER" id="PTHR35007:SF1">
    <property type="entry name" value="PILUS ASSEMBLY PROTEIN"/>
    <property type="match status" value="1"/>
</dbReference>
<evidence type="ECO:0000259" key="7">
    <source>
        <dbReference type="Pfam" id="PF00482"/>
    </source>
</evidence>
<feature type="domain" description="Type II secretion system protein GspF" evidence="7">
    <location>
        <begin position="94"/>
        <end position="221"/>
    </location>
</feature>
<keyword evidence="5 6" id="KW-0472">Membrane</keyword>
<protein>
    <recommendedName>
        <fullName evidence="7">Type II secretion system protein GspF domain-containing protein</fullName>
    </recommendedName>
</protein>
<sequence>MQERKGAYPHGKASKSRDRVINLFKSDKTKLIKYFFCGFGKMFLVSMLFYKSVIICLFISVIYGWLNIKVEIKRNNEHWKWNVNLEFKEMMLSVSAALSAGYSIENSIRESRKDIELLYGKKSLLLPEVDRMILSVENSIPMEKAISEFASGCDVEDIKCFSDIFCIAQKTGGNMVEIVKSTADKISSKIEVNREIKTMIAAKKMESRIMNVVPLLIIVYFWITSPGFLDCLYTVGGHIFMTILFLIYIFGCMLSNKIANIKI</sequence>
<evidence type="ECO:0000256" key="1">
    <source>
        <dbReference type="ARBA" id="ARBA00004651"/>
    </source>
</evidence>
<name>A0AAW3JRC5_9FIRM</name>
<evidence type="ECO:0000313" key="8">
    <source>
        <dbReference type="EMBL" id="KQC85412.1"/>
    </source>
</evidence>
<dbReference type="AlphaFoldDB" id="A0AAW3JRC5"/>
<feature type="transmembrane region" description="Helical" evidence="6">
    <location>
        <begin position="48"/>
        <end position="66"/>
    </location>
</feature>
<evidence type="ECO:0000256" key="4">
    <source>
        <dbReference type="ARBA" id="ARBA00022989"/>
    </source>
</evidence>
<evidence type="ECO:0000313" key="9">
    <source>
        <dbReference type="Proteomes" id="UP000050833"/>
    </source>
</evidence>
<dbReference type="Pfam" id="PF00482">
    <property type="entry name" value="T2SSF"/>
    <property type="match status" value="1"/>
</dbReference>
<dbReference type="GO" id="GO:0005886">
    <property type="term" value="C:plasma membrane"/>
    <property type="evidence" value="ECO:0007669"/>
    <property type="project" value="UniProtKB-SubCell"/>
</dbReference>